<accession>A0A0C1ZLD0</accession>
<gene>
    <name evidence="1" type="ORF">DB30_00629</name>
</gene>
<dbReference type="AlphaFoldDB" id="A0A0C1ZLD0"/>
<dbReference type="EMBL" id="JMCC02000011">
    <property type="protein sequence ID" value="KIG18344.1"/>
    <property type="molecule type" value="Genomic_DNA"/>
</dbReference>
<reference evidence="1 2" key="1">
    <citation type="submission" date="2014-12" db="EMBL/GenBank/DDBJ databases">
        <title>Genome assembly of Enhygromyxa salina DSM 15201.</title>
        <authorList>
            <person name="Sharma G."/>
            <person name="Subramanian S."/>
        </authorList>
    </citation>
    <scope>NUCLEOTIDE SEQUENCE [LARGE SCALE GENOMIC DNA]</scope>
    <source>
        <strain evidence="1 2">DSM 15201</strain>
    </source>
</reference>
<sequence>MLAPSRSTLSATAGLLAVGPNSKLRLTGVPCFQCERGAE</sequence>
<proteinExistence type="predicted"/>
<evidence type="ECO:0000313" key="1">
    <source>
        <dbReference type="EMBL" id="KIG18344.1"/>
    </source>
</evidence>
<dbReference type="Proteomes" id="UP000031599">
    <property type="component" value="Unassembled WGS sequence"/>
</dbReference>
<comment type="caution">
    <text evidence="1">The sequence shown here is derived from an EMBL/GenBank/DDBJ whole genome shotgun (WGS) entry which is preliminary data.</text>
</comment>
<organism evidence="1 2">
    <name type="scientific">Enhygromyxa salina</name>
    <dbReference type="NCBI Taxonomy" id="215803"/>
    <lineage>
        <taxon>Bacteria</taxon>
        <taxon>Pseudomonadati</taxon>
        <taxon>Myxococcota</taxon>
        <taxon>Polyangia</taxon>
        <taxon>Nannocystales</taxon>
        <taxon>Nannocystaceae</taxon>
        <taxon>Enhygromyxa</taxon>
    </lineage>
</organism>
<protein>
    <submittedName>
        <fullName evidence="1">Uncharacterized protein</fullName>
    </submittedName>
</protein>
<name>A0A0C1ZLD0_9BACT</name>
<evidence type="ECO:0000313" key="2">
    <source>
        <dbReference type="Proteomes" id="UP000031599"/>
    </source>
</evidence>